<evidence type="ECO:0000256" key="16">
    <source>
        <dbReference type="SAM" id="Phobius"/>
    </source>
</evidence>
<dbReference type="PROSITE" id="PS50011">
    <property type="entry name" value="PROTEIN_KINASE_DOM"/>
    <property type="match status" value="1"/>
</dbReference>
<sequence length="728" mass="81671">MDHMKDYPFYCTTDCPTNVSASKYAATLYNAMYLYGIALNKSLTQDPVNGWRSGRKILKNAVGRFNGSTGIVVIGQNGTRSPVYSVDAVNVSNGGLSSYASIEVDGSNYRYWGYVTAAGTIIAAAIISLIVGAIYMARAKMREIERENSMWQIPFTRLERLDDASFFFSVIVKRSNSKSLRSLESSRSSGKSLATTVADSDEIAHFSLDKELVYAEKFHFRIQVNKENYAELRLMRTLEQDNLNRFIGLVLDAPMYLVVWKFCSRSSLQDAIQNEKVQIDDFFAYCLMRDIIDGLNALHSSPVGYHGMLTSANCLIDERWQVKISNFGLRYLRRLKKLSDDDLLWTAPEVLRDSAREGSRSGDVYSFAIICSELMCLTPPWNLGERKERSAEIIYMVQHGVVPPFRPDITNVAHQQLNPALIHLIRDCWSEEPEKRPKASTIKTLIRNMNPGRSQNLMDHVFSMLEDYAGSLETEVEERTKELIEEKKKSDILLYRMLPRQVAEKLKIGQTVEPEAFNMVTVFFSDVVSFTKLASRCSPMQVVTLLNDLYTLFDGIIEAYDVYKVETIGDGYLCVSGLPKRNGNEHAREIANMALGFIQSLRTFRVVQMPDERISIRIGIHTGPCVAGVVGLTMPRYCLFGDTVNTASRMESNGKPGQIHLSSDANRFLTQTLGGFVTASRGEVIIKGKGVMETYWLLGRDGETFIEAPDSGIHKKIAEDGATATVEA</sequence>
<dbReference type="InterPro" id="IPR029787">
    <property type="entry name" value="Nucleotide_cyclase"/>
</dbReference>
<keyword evidence="9 16" id="KW-0472">Membrane</keyword>
<dbReference type="Gene3D" id="6.10.250.780">
    <property type="match status" value="1"/>
</dbReference>
<dbReference type="PANTHER" id="PTHR11920:SF495">
    <property type="entry name" value="RECEPTOR-TYPE GUANYLATE CYCLASE GCY-7"/>
    <property type="match status" value="1"/>
</dbReference>
<dbReference type="GO" id="GO:0006935">
    <property type="term" value="P:chemotaxis"/>
    <property type="evidence" value="ECO:0007669"/>
    <property type="project" value="UniProtKB-ARBA"/>
</dbReference>
<dbReference type="CDD" id="cd07302">
    <property type="entry name" value="CHD"/>
    <property type="match status" value="1"/>
</dbReference>
<dbReference type="STRING" id="6265.A0A0B2ULX7"/>
<dbReference type="InterPro" id="IPR011645">
    <property type="entry name" value="HNOB_dom_associated"/>
</dbReference>
<protein>
    <recommendedName>
        <fullName evidence="3 15">Guanylate cyclase</fullName>
        <ecNumber evidence="3 15">4.6.1.2</ecNumber>
    </recommendedName>
</protein>
<keyword evidence="5 16" id="KW-0812">Transmembrane</keyword>
<evidence type="ECO:0000313" key="20">
    <source>
        <dbReference type="Proteomes" id="UP000031036"/>
    </source>
</evidence>
<dbReference type="EC" id="4.6.1.2" evidence="3 15"/>
<dbReference type="InterPro" id="IPR000719">
    <property type="entry name" value="Prot_kinase_dom"/>
</dbReference>
<keyword evidence="20" id="KW-1185">Reference proteome</keyword>
<comment type="subcellular location">
    <subcellularLocation>
        <location evidence="2">Cell membrane</location>
        <topology evidence="2">Single-pass type I membrane protein</topology>
    </subcellularLocation>
</comment>
<dbReference type="AlphaFoldDB" id="A0A0B2ULX7"/>
<dbReference type="Pfam" id="PF07714">
    <property type="entry name" value="PK_Tyr_Ser-Thr"/>
    <property type="match status" value="1"/>
</dbReference>
<dbReference type="SMART" id="SM00044">
    <property type="entry name" value="CYCc"/>
    <property type="match status" value="1"/>
</dbReference>
<keyword evidence="4" id="KW-1003">Cell membrane</keyword>
<dbReference type="InterPro" id="IPR001054">
    <property type="entry name" value="A/G_cyclase"/>
</dbReference>
<feature type="domain" description="Guanylate cyclase" evidence="18">
    <location>
        <begin position="521"/>
        <end position="651"/>
    </location>
</feature>
<dbReference type="Pfam" id="PF07701">
    <property type="entry name" value="HNOBA"/>
    <property type="match status" value="1"/>
</dbReference>
<evidence type="ECO:0000256" key="6">
    <source>
        <dbReference type="ARBA" id="ARBA00022729"/>
    </source>
</evidence>
<dbReference type="SUPFAM" id="SSF53822">
    <property type="entry name" value="Periplasmic binding protein-like I"/>
    <property type="match status" value="1"/>
</dbReference>
<dbReference type="Gene3D" id="3.30.70.1230">
    <property type="entry name" value="Nucleotide cyclase"/>
    <property type="match status" value="1"/>
</dbReference>
<dbReference type="Proteomes" id="UP000031036">
    <property type="component" value="Unassembled WGS sequence"/>
</dbReference>
<dbReference type="InterPro" id="IPR028082">
    <property type="entry name" value="Peripla_BP_I"/>
</dbReference>
<dbReference type="Pfam" id="PF01094">
    <property type="entry name" value="ANF_receptor"/>
    <property type="match status" value="1"/>
</dbReference>
<evidence type="ECO:0000259" key="18">
    <source>
        <dbReference type="PROSITE" id="PS50125"/>
    </source>
</evidence>
<dbReference type="GO" id="GO:0007635">
    <property type="term" value="P:chemosensory behavior"/>
    <property type="evidence" value="ECO:0007669"/>
    <property type="project" value="UniProtKB-ARBA"/>
</dbReference>
<evidence type="ECO:0000256" key="13">
    <source>
        <dbReference type="ARBA" id="ARBA00023293"/>
    </source>
</evidence>
<dbReference type="OMA" id="MREMEND"/>
<evidence type="ECO:0000256" key="2">
    <source>
        <dbReference type="ARBA" id="ARBA00004251"/>
    </source>
</evidence>
<dbReference type="GO" id="GO:0004383">
    <property type="term" value="F:guanylate cyclase activity"/>
    <property type="evidence" value="ECO:0007669"/>
    <property type="project" value="UniProtKB-EC"/>
</dbReference>
<dbReference type="Pfam" id="PF00211">
    <property type="entry name" value="Guanylate_cyc"/>
    <property type="match status" value="1"/>
</dbReference>
<evidence type="ECO:0000256" key="15">
    <source>
        <dbReference type="RuleBase" id="RU003431"/>
    </source>
</evidence>
<evidence type="ECO:0000256" key="3">
    <source>
        <dbReference type="ARBA" id="ARBA00012202"/>
    </source>
</evidence>
<feature type="transmembrane region" description="Helical" evidence="16">
    <location>
        <begin position="111"/>
        <end position="137"/>
    </location>
</feature>
<comment type="caution">
    <text evidence="19">The sequence shown here is derived from an EMBL/GenBank/DDBJ whole genome shotgun (WGS) entry which is preliminary data.</text>
</comment>
<keyword evidence="11" id="KW-0325">Glycoprotein</keyword>
<gene>
    <name evidence="19" type="primary">gcy-1</name>
    <name evidence="19" type="ORF">Tcan_07770</name>
</gene>
<organism evidence="19 20">
    <name type="scientific">Toxocara canis</name>
    <name type="common">Canine roundworm</name>
    <dbReference type="NCBI Taxonomy" id="6265"/>
    <lineage>
        <taxon>Eukaryota</taxon>
        <taxon>Metazoa</taxon>
        <taxon>Ecdysozoa</taxon>
        <taxon>Nematoda</taxon>
        <taxon>Chromadorea</taxon>
        <taxon>Rhabditida</taxon>
        <taxon>Spirurina</taxon>
        <taxon>Ascaridomorpha</taxon>
        <taxon>Ascaridoidea</taxon>
        <taxon>Toxocaridae</taxon>
        <taxon>Toxocara</taxon>
    </lineage>
</organism>
<keyword evidence="10 19" id="KW-0675">Receptor</keyword>
<dbReference type="PROSITE" id="PS00452">
    <property type="entry name" value="GUANYLATE_CYCLASE_1"/>
    <property type="match status" value="1"/>
</dbReference>
<keyword evidence="13 15" id="KW-0141">cGMP biosynthesis</keyword>
<evidence type="ECO:0000256" key="10">
    <source>
        <dbReference type="ARBA" id="ARBA00023170"/>
    </source>
</evidence>
<dbReference type="GO" id="GO:0004672">
    <property type="term" value="F:protein kinase activity"/>
    <property type="evidence" value="ECO:0007669"/>
    <property type="project" value="InterPro"/>
</dbReference>
<evidence type="ECO:0000256" key="12">
    <source>
        <dbReference type="ARBA" id="ARBA00023239"/>
    </source>
</evidence>
<comment type="catalytic activity">
    <reaction evidence="1 15">
        <text>GTP = 3',5'-cyclic GMP + diphosphate</text>
        <dbReference type="Rhea" id="RHEA:13665"/>
        <dbReference type="ChEBI" id="CHEBI:33019"/>
        <dbReference type="ChEBI" id="CHEBI:37565"/>
        <dbReference type="ChEBI" id="CHEBI:57746"/>
        <dbReference type="EC" id="4.6.1.2"/>
    </reaction>
</comment>
<proteinExistence type="inferred from homology"/>
<name>A0A0B2ULX7_TOXCA</name>
<comment type="similarity">
    <text evidence="14">Belongs to the adenylyl cyclase class-4/guanylyl cyclase family.</text>
</comment>
<dbReference type="EMBL" id="JPKZ01004117">
    <property type="protein sequence ID" value="KHN72041.1"/>
    <property type="molecule type" value="Genomic_DNA"/>
</dbReference>
<dbReference type="SUPFAM" id="SSF56112">
    <property type="entry name" value="Protein kinase-like (PK-like)"/>
    <property type="match status" value="1"/>
</dbReference>
<dbReference type="SUPFAM" id="SSF55073">
    <property type="entry name" value="Nucleotide cyclase"/>
    <property type="match status" value="1"/>
</dbReference>
<dbReference type="PROSITE" id="PS50125">
    <property type="entry name" value="GUANYLATE_CYCLASE_2"/>
    <property type="match status" value="1"/>
</dbReference>
<evidence type="ECO:0000256" key="7">
    <source>
        <dbReference type="ARBA" id="ARBA00022741"/>
    </source>
</evidence>
<dbReference type="PANTHER" id="PTHR11920">
    <property type="entry name" value="GUANYLYL CYCLASE"/>
    <property type="match status" value="1"/>
</dbReference>
<keyword evidence="8 16" id="KW-1133">Transmembrane helix</keyword>
<dbReference type="Gene3D" id="1.10.510.10">
    <property type="entry name" value="Transferase(Phosphotransferase) domain 1"/>
    <property type="match status" value="1"/>
</dbReference>
<dbReference type="FunFam" id="3.30.70.1230:FF:000023">
    <property type="entry name" value="Guanylate cyclase"/>
    <property type="match status" value="1"/>
</dbReference>
<dbReference type="GO" id="GO:0005524">
    <property type="term" value="F:ATP binding"/>
    <property type="evidence" value="ECO:0007669"/>
    <property type="project" value="InterPro"/>
</dbReference>
<accession>A0A0B2ULX7</accession>
<dbReference type="InterPro" id="IPR001828">
    <property type="entry name" value="ANF_lig-bd_rcpt"/>
</dbReference>
<feature type="domain" description="Protein kinase" evidence="17">
    <location>
        <begin position="155"/>
        <end position="463"/>
    </location>
</feature>
<evidence type="ECO:0000256" key="11">
    <source>
        <dbReference type="ARBA" id="ARBA00023180"/>
    </source>
</evidence>
<evidence type="ECO:0000256" key="4">
    <source>
        <dbReference type="ARBA" id="ARBA00022475"/>
    </source>
</evidence>
<dbReference type="Gene3D" id="3.40.50.2300">
    <property type="match status" value="1"/>
</dbReference>
<dbReference type="InterPro" id="IPR001245">
    <property type="entry name" value="Ser-Thr/Tyr_kinase_cat_dom"/>
</dbReference>
<evidence type="ECO:0000256" key="9">
    <source>
        <dbReference type="ARBA" id="ARBA00023136"/>
    </source>
</evidence>
<keyword evidence="7" id="KW-0547">Nucleotide-binding</keyword>
<dbReference type="GO" id="GO:0004016">
    <property type="term" value="F:adenylate cyclase activity"/>
    <property type="evidence" value="ECO:0007669"/>
    <property type="project" value="TreeGrafter"/>
</dbReference>
<dbReference type="GO" id="GO:0007168">
    <property type="term" value="P:receptor guanylyl cyclase signaling pathway"/>
    <property type="evidence" value="ECO:0007669"/>
    <property type="project" value="TreeGrafter"/>
</dbReference>
<dbReference type="InterPro" id="IPR011009">
    <property type="entry name" value="Kinase-like_dom_sf"/>
</dbReference>
<evidence type="ECO:0000259" key="17">
    <source>
        <dbReference type="PROSITE" id="PS50011"/>
    </source>
</evidence>
<dbReference type="GO" id="GO:0005886">
    <property type="term" value="C:plasma membrane"/>
    <property type="evidence" value="ECO:0007669"/>
    <property type="project" value="UniProtKB-SubCell"/>
</dbReference>
<reference evidence="19 20" key="1">
    <citation type="submission" date="2014-11" db="EMBL/GenBank/DDBJ databases">
        <title>Genetic blueprint of the zoonotic pathogen Toxocara canis.</title>
        <authorList>
            <person name="Zhu X.-Q."/>
            <person name="Korhonen P.K."/>
            <person name="Cai H."/>
            <person name="Young N.D."/>
            <person name="Nejsum P."/>
            <person name="von Samson-Himmelstjerna G."/>
            <person name="Boag P.R."/>
            <person name="Tan P."/>
            <person name="Li Q."/>
            <person name="Min J."/>
            <person name="Yang Y."/>
            <person name="Wang X."/>
            <person name="Fang X."/>
            <person name="Hall R.S."/>
            <person name="Hofmann A."/>
            <person name="Sternberg P.W."/>
            <person name="Jex A.R."/>
            <person name="Gasser R.B."/>
        </authorList>
    </citation>
    <scope>NUCLEOTIDE SEQUENCE [LARGE SCALE GENOMIC DNA]</scope>
    <source>
        <strain evidence="19">PN_DK_2014</strain>
    </source>
</reference>
<dbReference type="GO" id="GO:0001653">
    <property type="term" value="F:peptide receptor activity"/>
    <property type="evidence" value="ECO:0007669"/>
    <property type="project" value="TreeGrafter"/>
</dbReference>
<dbReference type="InterPro" id="IPR050401">
    <property type="entry name" value="Cyclic_nucleotide_synthase"/>
</dbReference>
<keyword evidence="12 14" id="KW-0456">Lyase</keyword>
<keyword evidence="6" id="KW-0732">Signal</keyword>
<dbReference type="GO" id="GO:0035556">
    <property type="term" value="P:intracellular signal transduction"/>
    <property type="evidence" value="ECO:0007669"/>
    <property type="project" value="InterPro"/>
</dbReference>
<dbReference type="InterPro" id="IPR018297">
    <property type="entry name" value="A/G_cyclase_CS"/>
</dbReference>
<dbReference type="OrthoDB" id="302535at2759"/>
<evidence type="ECO:0000256" key="8">
    <source>
        <dbReference type="ARBA" id="ARBA00022989"/>
    </source>
</evidence>
<evidence type="ECO:0000256" key="14">
    <source>
        <dbReference type="RuleBase" id="RU000405"/>
    </source>
</evidence>
<evidence type="ECO:0000256" key="5">
    <source>
        <dbReference type="ARBA" id="ARBA00022692"/>
    </source>
</evidence>
<evidence type="ECO:0000256" key="1">
    <source>
        <dbReference type="ARBA" id="ARBA00001436"/>
    </source>
</evidence>
<evidence type="ECO:0000313" key="19">
    <source>
        <dbReference type="EMBL" id="KHN72041.1"/>
    </source>
</evidence>